<keyword evidence="4" id="KW-1185">Reference proteome</keyword>
<organism evidence="1 3">
    <name type="scientific">Cryobacterium flavum</name>
    <dbReference type="NCBI Taxonomy" id="1424659"/>
    <lineage>
        <taxon>Bacteria</taxon>
        <taxon>Bacillati</taxon>
        <taxon>Actinomycetota</taxon>
        <taxon>Actinomycetes</taxon>
        <taxon>Micrococcales</taxon>
        <taxon>Microbacteriaceae</taxon>
        <taxon>Cryobacterium</taxon>
    </lineage>
</organism>
<protein>
    <submittedName>
        <fullName evidence="1">4,5-dihydroxyphthalate decarboxylase</fullName>
    </submittedName>
    <submittedName>
        <fullName evidence="2">ABC transporter substrate-binding protein</fullName>
    </submittedName>
</protein>
<dbReference type="Proteomes" id="UP000298252">
    <property type="component" value="Unassembled WGS sequence"/>
</dbReference>
<dbReference type="AlphaFoldDB" id="A0A4R8V8B9"/>
<reference evidence="1 3" key="1">
    <citation type="submission" date="2016-10" db="EMBL/GenBank/DDBJ databases">
        <authorList>
            <person name="Varghese N."/>
            <person name="Submissions S."/>
        </authorList>
    </citation>
    <scope>NUCLEOTIDE SEQUENCE [LARGE SCALE GENOMIC DNA]</scope>
    <source>
        <strain evidence="1 3">CGMCC 1.11215</strain>
    </source>
</reference>
<evidence type="ECO:0000313" key="1">
    <source>
        <dbReference type="EMBL" id="SDO23713.1"/>
    </source>
</evidence>
<reference evidence="2 4" key="2">
    <citation type="submission" date="2019-03" db="EMBL/GenBank/DDBJ databases">
        <title>Genomics of glacier-inhabiting Cryobacterium strains.</title>
        <authorList>
            <person name="Liu Q."/>
            <person name="Xin Y.-H."/>
        </authorList>
    </citation>
    <scope>NUCLEOTIDE SEQUENCE [LARGE SCALE GENOMIC DNA]</scope>
    <source>
        <strain evidence="2 4">Hh8</strain>
    </source>
</reference>
<name>A0A4R8V8B9_9MICO</name>
<evidence type="ECO:0000313" key="4">
    <source>
        <dbReference type="Proteomes" id="UP000298252"/>
    </source>
</evidence>
<dbReference type="EMBL" id="SOFD01000022">
    <property type="protein sequence ID" value="TFB77968.1"/>
    <property type="molecule type" value="Genomic_DNA"/>
</dbReference>
<gene>
    <name evidence="2" type="ORF">E3O21_06765</name>
    <name evidence="1" type="ORF">SAMN05216368_11318</name>
</gene>
<sequence length="329" mass="37898">MSSTLLTLACGHYDRTEALRTGEVSPRGIKLNYLTNRVEETFYRMARYREFDVAEMSLSTYVMTLSQGRPFVAIPVFPSRMFRHSGIYVNVNSGINEPKDLAGKIIGIPEWQVTAAVWIRGFLEEEYGVKIAGSTYRTGGLHDAGRQEKIVPNIPDGVETMPIPSDRTLSEMLVSGEIDALYTPRTPMPFTEGHPNVRRLFPDYRAVEEDYYGRTGIFPIMHVVAIRREVYEKNRWIARELFTAFEEAKAVSERWYQETSALPTVHPWLFDDITKTREVMGDDYWRYGLHDDDKTLSTFLRYSHEQGLADKLWDESELFAPEAIDEIKI</sequence>
<dbReference type="RefSeq" id="WP_092341750.1">
    <property type="nucleotide sequence ID" value="NZ_FNIB01000013.1"/>
</dbReference>
<proteinExistence type="predicted"/>
<evidence type="ECO:0000313" key="3">
    <source>
        <dbReference type="Proteomes" id="UP000199639"/>
    </source>
</evidence>
<dbReference type="SUPFAM" id="SSF53850">
    <property type="entry name" value="Periplasmic binding protein-like II"/>
    <property type="match status" value="1"/>
</dbReference>
<accession>A0A4R8V8B9</accession>
<dbReference type="Proteomes" id="UP000199639">
    <property type="component" value="Unassembled WGS sequence"/>
</dbReference>
<dbReference type="STRING" id="1424659.SAMN05216368_11318"/>
<dbReference type="EMBL" id="FNIB01000013">
    <property type="protein sequence ID" value="SDO23713.1"/>
    <property type="molecule type" value="Genomic_DNA"/>
</dbReference>
<evidence type="ECO:0000313" key="2">
    <source>
        <dbReference type="EMBL" id="TFB77968.1"/>
    </source>
</evidence>
<dbReference type="Gene3D" id="3.40.190.10">
    <property type="entry name" value="Periplasmic binding protein-like II"/>
    <property type="match status" value="1"/>
</dbReference>